<dbReference type="InterPro" id="IPR002314">
    <property type="entry name" value="aa-tRNA-synt_IIb"/>
</dbReference>
<dbReference type="InterPro" id="IPR042103">
    <property type="entry name" value="SerRS_1_N_sf"/>
</dbReference>
<feature type="domain" description="Aminoacyl-transfer RNA synthetases class-II family profile" evidence="10">
    <location>
        <begin position="208"/>
        <end position="434"/>
    </location>
</feature>
<feature type="binding site" evidence="8">
    <location>
        <begin position="286"/>
        <end position="288"/>
    </location>
    <ligand>
        <name>ATP</name>
        <dbReference type="ChEBI" id="CHEBI:30616"/>
    </ligand>
</feature>
<reference evidence="11" key="1">
    <citation type="journal article" date="2020" name="mSystems">
        <title>Genome- and Community-Level Interaction Insights into Carbon Utilization and Element Cycling Functions of Hydrothermarchaeota in Hydrothermal Sediment.</title>
        <authorList>
            <person name="Zhou Z."/>
            <person name="Liu Y."/>
            <person name="Xu W."/>
            <person name="Pan J."/>
            <person name="Luo Z.H."/>
            <person name="Li M."/>
        </authorList>
    </citation>
    <scope>NUCLEOTIDE SEQUENCE [LARGE SCALE GENOMIC DNA]</scope>
    <source>
        <strain evidence="11">SpSt-1116</strain>
    </source>
</reference>
<keyword evidence="5" id="KW-0030">Aminoacyl-tRNA synthetase</keyword>
<keyword evidence="9" id="KW-0175">Coiled coil</keyword>
<evidence type="ECO:0000256" key="2">
    <source>
        <dbReference type="ARBA" id="ARBA00022598"/>
    </source>
</evidence>
<keyword evidence="2 11" id="KW-0436">Ligase</keyword>
<dbReference type="PIRSF" id="PIRSF001529">
    <property type="entry name" value="Ser-tRNA-synth_IIa"/>
    <property type="match status" value="1"/>
</dbReference>
<feature type="binding site" evidence="8">
    <location>
        <begin position="373"/>
        <end position="376"/>
    </location>
    <ligand>
        <name>ATP</name>
        <dbReference type="ChEBI" id="CHEBI:30616"/>
    </ligand>
</feature>
<evidence type="ECO:0000256" key="3">
    <source>
        <dbReference type="ARBA" id="ARBA00022741"/>
    </source>
</evidence>
<protein>
    <recommendedName>
        <fullName evidence="1 6">Serine--tRNA ligase</fullName>
        <ecNumber evidence="1 6">6.1.1.11</ecNumber>
    </recommendedName>
</protein>
<dbReference type="Gene3D" id="3.30.930.10">
    <property type="entry name" value="Bira Bifunctional Protein, Domain 2"/>
    <property type="match status" value="1"/>
</dbReference>
<dbReference type="PRINTS" id="PR00981">
    <property type="entry name" value="TRNASYNTHSER"/>
</dbReference>
<feature type="site" description="Important for serine binding" evidence="7">
    <location>
        <position position="409"/>
    </location>
</feature>
<evidence type="ECO:0000256" key="4">
    <source>
        <dbReference type="ARBA" id="ARBA00022840"/>
    </source>
</evidence>
<dbReference type="SUPFAM" id="SSF46589">
    <property type="entry name" value="tRNA-binding arm"/>
    <property type="match status" value="1"/>
</dbReference>
<dbReference type="PROSITE" id="PS50862">
    <property type="entry name" value="AA_TRNA_LIGASE_II"/>
    <property type="match status" value="1"/>
</dbReference>
<dbReference type="GO" id="GO:0004828">
    <property type="term" value="F:serine-tRNA ligase activity"/>
    <property type="evidence" value="ECO:0007669"/>
    <property type="project" value="UniProtKB-UniRule"/>
</dbReference>
<evidence type="ECO:0000256" key="1">
    <source>
        <dbReference type="ARBA" id="ARBA00012840"/>
    </source>
</evidence>
<feature type="binding site" evidence="8">
    <location>
        <begin position="302"/>
        <end position="305"/>
    </location>
    <ligand>
        <name>ATP</name>
        <dbReference type="ChEBI" id="CHEBI:30616"/>
    </ligand>
</feature>
<evidence type="ECO:0000256" key="7">
    <source>
        <dbReference type="PIRSR" id="PIRSR001529-1"/>
    </source>
</evidence>
<comment type="caution">
    <text evidence="11">The sequence shown here is derived from an EMBL/GenBank/DDBJ whole genome shotgun (WGS) entry which is preliminary data.</text>
</comment>
<keyword evidence="4 8" id="KW-0067">ATP-binding</keyword>
<dbReference type="InterPro" id="IPR002317">
    <property type="entry name" value="Ser-tRNA-ligase_type_1"/>
</dbReference>
<dbReference type="PANTHER" id="PTHR11778">
    <property type="entry name" value="SERYL-TRNA SYNTHETASE"/>
    <property type="match status" value="1"/>
</dbReference>
<feature type="binding site" evidence="7">
    <location>
        <position position="255"/>
    </location>
    <ligand>
        <name>L-serine</name>
        <dbReference type="ChEBI" id="CHEBI:33384"/>
    </ligand>
</feature>
<dbReference type="InterPro" id="IPR006195">
    <property type="entry name" value="aa-tRNA-synth_II"/>
</dbReference>
<accession>A0A7J3ZKT8</accession>
<evidence type="ECO:0000313" key="11">
    <source>
        <dbReference type="EMBL" id="HHQ80726.1"/>
    </source>
</evidence>
<dbReference type="AlphaFoldDB" id="A0A7J3ZKT8"/>
<feature type="binding site" evidence="7">
    <location>
        <position position="286"/>
    </location>
    <ligand>
        <name>L-serine</name>
        <dbReference type="ChEBI" id="CHEBI:33384"/>
    </ligand>
</feature>
<sequence length="461" mass="54145">MPKWSVLEYLRKNPERYKEMVRRRGLNPSLVDEFRVLDEKYLRTLKEVERLRSEYNRISRSISRLQGEERTKALDEARLLSRRLEEKEREFEKVREEWSGKLKSLPNLLAEDVPEGYSEEENVPVRFYGRPKVLHQHIELFKQQTERWGFKVEYQVVHYRVIPHADMLETALEMGDTLQAAQVAGSRFYYLFDDLVWLDFALSLYALEVLASKGYRLVIPPYMIRTEVLEGAIDYDTFKDMIYKIEGEDLNLIGTAEHPLLGLLYKRPVREDELPIRLAGWSVCFRKEAGAGSRDLKGIFRVHQFHKVEQFVFAHPEDSWRFLEEMTLNAEEILRGLELPYRVVKVVSGEVGVGVAKKYDIEVWYPSQGRYREIASISHMLDWQAFRANLMYLRVEDGRREYVHTLNGTGLPTTRAITAILEQHQKEDGVVEIPKALRKYLESIPSAPKDVIVPRKRVKRP</sequence>
<evidence type="ECO:0000259" key="10">
    <source>
        <dbReference type="PROSITE" id="PS50862"/>
    </source>
</evidence>
<dbReference type="Pfam" id="PF02403">
    <property type="entry name" value="Seryl_tRNA_N"/>
    <property type="match status" value="1"/>
</dbReference>
<evidence type="ECO:0000256" key="5">
    <source>
        <dbReference type="ARBA" id="ARBA00023146"/>
    </source>
</evidence>
<dbReference type="EMBL" id="DRZC01000067">
    <property type="protein sequence ID" value="HHQ80726.1"/>
    <property type="molecule type" value="Genomic_DNA"/>
</dbReference>
<dbReference type="InterPro" id="IPR015866">
    <property type="entry name" value="Ser-tRNA-synth_1_N"/>
</dbReference>
<gene>
    <name evidence="11" type="ORF">ENM78_04675</name>
</gene>
<dbReference type="GO" id="GO:0005524">
    <property type="term" value="F:ATP binding"/>
    <property type="evidence" value="ECO:0007669"/>
    <property type="project" value="UniProtKB-KW"/>
</dbReference>
<dbReference type="NCBIfam" id="TIGR00414">
    <property type="entry name" value="serS"/>
    <property type="match status" value="1"/>
</dbReference>
<dbReference type="GO" id="GO:0006434">
    <property type="term" value="P:seryl-tRNA aminoacylation"/>
    <property type="evidence" value="ECO:0007669"/>
    <property type="project" value="UniProtKB-UniRule"/>
</dbReference>
<dbReference type="GO" id="GO:0005737">
    <property type="term" value="C:cytoplasm"/>
    <property type="evidence" value="ECO:0007669"/>
    <property type="project" value="UniProtKB-UniRule"/>
</dbReference>
<dbReference type="InterPro" id="IPR010978">
    <property type="entry name" value="tRNA-bd_arm"/>
</dbReference>
<feature type="binding site" evidence="7">
    <location>
        <position position="309"/>
    </location>
    <ligand>
        <name>L-serine</name>
        <dbReference type="ChEBI" id="CHEBI:33384"/>
    </ligand>
</feature>
<feature type="coiled-coil region" evidence="9">
    <location>
        <begin position="48"/>
        <end position="97"/>
    </location>
</feature>
<name>A0A7J3ZKT8_9CREN</name>
<evidence type="ECO:0000256" key="8">
    <source>
        <dbReference type="PIRSR" id="PIRSR001529-2"/>
    </source>
</evidence>
<organism evidence="11">
    <name type="scientific">Fervidicoccus fontis</name>
    <dbReference type="NCBI Taxonomy" id="683846"/>
    <lineage>
        <taxon>Archaea</taxon>
        <taxon>Thermoproteota</taxon>
        <taxon>Thermoprotei</taxon>
        <taxon>Fervidicoccales</taxon>
        <taxon>Fervidicoccaceae</taxon>
        <taxon>Fervidicoccus</taxon>
    </lineage>
</organism>
<evidence type="ECO:0000256" key="6">
    <source>
        <dbReference type="NCBIfam" id="TIGR00414"/>
    </source>
</evidence>
<dbReference type="SUPFAM" id="SSF55681">
    <property type="entry name" value="Class II aaRS and biotin synthetases"/>
    <property type="match status" value="1"/>
</dbReference>
<dbReference type="EC" id="6.1.1.11" evidence="1 6"/>
<evidence type="ECO:0000256" key="9">
    <source>
        <dbReference type="SAM" id="Coils"/>
    </source>
</evidence>
<proteinExistence type="predicted"/>
<dbReference type="Pfam" id="PF00587">
    <property type="entry name" value="tRNA-synt_2b"/>
    <property type="match status" value="1"/>
</dbReference>
<dbReference type="Gene3D" id="1.10.287.40">
    <property type="entry name" value="Serine-tRNA synthetase, tRNA binding domain"/>
    <property type="match status" value="1"/>
</dbReference>
<keyword evidence="3" id="KW-0547">Nucleotide-binding</keyword>
<feature type="binding site" evidence="7">
    <location>
        <position position="407"/>
    </location>
    <ligand>
        <name>L-serine</name>
        <dbReference type="ChEBI" id="CHEBI:33384"/>
    </ligand>
</feature>
<dbReference type="InterPro" id="IPR045864">
    <property type="entry name" value="aa-tRNA-synth_II/BPL/LPL"/>
</dbReference>